<feature type="domain" description="AB hydrolase-1" evidence="1">
    <location>
        <begin position="43"/>
        <end position="317"/>
    </location>
</feature>
<dbReference type="EMBL" id="JARKIF010000013">
    <property type="protein sequence ID" value="KAJ7624819.1"/>
    <property type="molecule type" value="Genomic_DNA"/>
</dbReference>
<proteinExistence type="predicted"/>
<organism evidence="2 3">
    <name type="scientific">Roridomyces roridus</name>
    <dbReference type="NCBI Taxonomy" id="1738132"/>
    <lineage>
        <taxon>Eukaryota</taxon>
        <taxon>Fungi</taxon>
        <taxon>Dikarya</taxon>
        <taxon>Basidiomycota</taxon>
        <taxon>Agaricomycotina</taxon>
        <taxon>Agaricomycetes</taxon>
        <taxon>Agaricomycetidae</taxon>
        <taxon>Agaricales</taxon>
        <taxon>Marasmiineae</taxon>
        <taxon>Mycenaceae</taxon>
        <taxon>Roridomyces</taxon>
    </lineage>
</organism>
<comment type="caution">
    <text evidence="2">The sequence shown here is derived from an EMBL/GenBank/DDBJ whole genome shotgun (WGS) entry which is preliminary data.</text>
</comment>
<evidence type="ECO:0000313" key="3">
    <source>
        <dbReference type="Proteomes" id="UP001221142"/>
    </source>
</evidence>
<dbReference type="PANTHER" id="PTHR43798:SF33">
    <property type="entry name" value="HYDROLASE, PUTATIVE (AFU_ORTHOLOGUE AFUA_2G14860)-RELATED"/>
    <property type="match status" value="1"/>
</dbReference>
<dbReference type="AlphaFoldDB" id="A0AAD7FKW3"/>
<dbReference type="Gene3D" id="3.40.50.1820">
    <property type="entry name" value="alpha/beta hydrolase"/>
    <property type="match status" value="1"/>
</dbReference>
<dbReference type="InterPro" id="IPR050266">
    <property type="entry name" value="AB_hydrolase_sf"/>
</dbReference>
<dbReference type="SUPFAM" id="SSF53474">
    <property type="entry name" value="alpha/beta-Hydrolases"/>
    <property type="match status" value="1"/>
</dbReference>
<dbReference type="PANTHER" id="PTHR43798">
    <property type="entry name" value="MONOACYLGLYCEROL LIPASE"/>
    <property type="match status" value="1"/>
</dbReference>
<dbReference type="GO" id="GO:0016787">
    <property type="term" value="F:hydrolase activity"/>
    <property type="evidence" value="ECO:0007669"/>
    <property type="project" value="UniProtKB-KW"/>
</dbReference>
<dbReference type="Pfam" id="PF12697">
    <property type="entry name" value="Abhydrolase_6"/>
    <property type="match status" value="1"/>
</dbReference>
<accession>A0AAD7FKW3</accession>
<evidence type="ECO:0000259" key="1">
    <source>
        <dbReference type="Pfam" id="PF12697"/>
    </source>
</evidence>
<dbReference type="InterPro" id="IPR029058">
    <property type="entry name" value="AB_hydrolase_fold"/>
</dbReference>
<keyword evidence="2" id="KW-0378">Hydrolase</keyword>
<gene>
    <name evidence="2" type="ORF">FB45DRAFT_87235</name>
</gene>
<dbReference type="Proteomes" id="UP001221142">
    <property type="component" value="Unassembled WGS sequence"/>
</dbReference>
<protein>
    <submittedName>
        <fullName evidence="2">Alpha/beta hydrolase fold-1</fullName>
    </submittedName>
</protein>
<name>A0AAD7FKW3_9AGAR</name>
<keyword evidence="3" id="KW-1185">Reference proteome</keyword>
<dbReference type="InterPro" id="IPR000073">
    <property type="entry name" value="AB_hydrolase_1"/>
</dbReference>
<evidence type="ECO:0000313" key="2">
    <source>
        <dbReference type="EMBL" id="KAJ7624819.1"/>
    </source>
</evidence>
<reference evidence="2" key="1">
    <citation type="submission" date="2023-03" db="EMBL/GenBank/DDBJ databases">
        <title>Massive genome expansion in bonnet fungi (Mycena s.s.) driven by repeated elements and novel gene families across ecological guilds.</title>
        <authorList>
            <consortium name="Lawrence Berkeley National Laboratory"/>
            <person name="Harder C.B."/>
            <person name="Miyauchi S."/>
            <person name="Viragh M."/>
            <person name="Kuo A."/>
            <person name="Thoen E."/>
            <person name="Andreopoulos B."/>
            <person name="Lu D."/>
            <person name="Skrede I."/>
            <person name="Drula E."/>
            <person name="Henrissat B."/>
            <person name="Morin E."/>
            <person name="Kohler A."/>
            <person name="Barry K."/>
            <person name="LaButti K."/>
            <person name="Morin E."/>
            <person name="Salamov A."/>
            <person name="Lipzen A."/>
            <person name="Mereny Z."/>
            <person name="Hegedus B."/>
            <person name="Baldrian P."/>
            <person name="Stursova M."/>
            <person name="Weitz H."/>
            <person name="Taylor A."/>
            <person name="Grigoriev I.V."/>
            <person name="Nagy L.G."/>
            <person name="Martin F."/>
            <person name="Kauserud H."/>
        </authorList>
    </citation>
    <scope>NUCLEOTIDE SEQUENCE</scope>
    <source>
        <strain evidence="2">9284</strain>
    </source>
</reference>
<sequence length="333" mass="37191">MQTEQVVFNCPDNVLNPPGRTLKMCAKRYWRAATSEDDSGLTLLFVHGIGANKEQWEPTIDGVLCRLPCPVREAWAVEWQTCGDSAVLNREVLSASPGRAYLSVSAFEWSEAIAEFIQSPYLQGRRIVLVGHSAGAVAAVLTLKHLTPSSVAALIQIETTATFREDYYRKIEDRLPGLEAVVKATRNRRETWSSRDEALEWMKARIPWKLWDPRVLRGLVDHALESIPGAGPGVRLKNDRKLEAITFPHVEPPFAAAEELQRISTFVPVHFIWASGATLVPDFMRESFESRKIAASVRMLEGGHMIVQEKPDAVAEAICAILNTSIHVFHSRL</sequence>
<dbReference type="GO" id="GO:0016020">
    <property type="term" value="C:membrane"/>
    <property type="evidence" value="ECO:0007669"/>
    <property type="project" value="TreeGrafter"/>
</dbReference>